<dbReference type="Gene3D" id="3.40.50.620">
    <property type="entry name" value="HUPs"/>
    <property type="match status" value="2"/>
</dbReference>
<dbReference type="SUPFAM" id="SSF52374">
    <property type="entry name" value="Nucleotidylyl transferase"/>
    <property type="match status" value="1"/>
</dbReference>
<dbReference type="InterPro" id="IPR033910">
    <property type="entry name" value="GluRS_core"/>
</dbReference>
<keyword evidence="4 7" id="KW-0067">ATP-binding</keyword>
<dbReference type="NCBIfam" id="TIGR00464">
    <property type="entry name" value="gltX_bact"/>
    <property type="match status" value="1"/>
</dbReference>
<reference evidence="11 12" key="1">
    <citation type="journal article" date="2016" name="Nat. Commun.">
        <title>Thousands of microbial genomes shed light on interconnected biogeochemical processes in an aquifer system.</title>
        <authorList>
            <person name="Anantharaman K."/>
            <person name="Brown C.T."/>
            <person name="Hug L.A."/>
            <person name="Sharon I."/>
            <person name="Castelle C.J."/>
            <person name="Probst A.J."/>
            <person name="Thomas B.C."/>
            <person name="Singh A."/>
            <person name="Wilkins M.J."/>
            <person name="Karaoz U."/>
            <person name="Brodie E.L."/>
            <person name="Williams K.H."/>
            <person name="Hubbard S.S."/>
            <person name="Banfield J.F."/>
        </authorList>
    </citation>
    <scope>NUCLEOTIDE SEQUENCE [LARGE SCALE GENOMIC DNA]</scope>
</reference>
<evidence type="ECO:0000256" key="8">
    <source>
        <dbReference type="SAM" id="Phobius"/>
    </source>
</evidence>
<dbReference type="PANTHER" id="PTHR43311:SF2">
    <property type="entry name" value="GLUTAMATE--TRNA LIGASE, MITOCHONDRIAL-RELATED"/>
    <property type="match status" value="1"/>
</dbReference>
<dbReference type="GO" id="GO:0004818">
    <property type="term" value="F:glutamate-tRNA ligase activity"/>
    <property type="evidence" value="ECO:0007669"/>
    <property type="project" value="UniProtKB-UniRule"/>
</dbReference>
<dbReference type="AlphaFoldDB" id="A0A1F8C1P3"/>
<dbReference type="Gene3D" id="1.10.1160.10">
    <property type="entry name" value="Glutamyl-trna Synthetase, Domain 2"/>
    <property type="match status" value="1"/>
</dbReference>
<dbReference type="EMBL" id="MGHL01000006">
    <property type="protein sequence ID" value="OGM70243.1"/>
    <property type="molecule type" value="Genomic_DNA"/>
</dbReference>
<feature type="short sequence motif" description="'KMSKS' region" evidence="7">
    <location>
        <begin position="198"/>
        <end position="202"/>
    </location>
</feature>
<comment type="subunit">
    <text evidence="7">Monomer.</text>
</comment>
<feature type="domain" description="Glutamyl/glutaminyl-tRNA synthetase class Ib catalytic" evidence="9">
    <location>
        <begin position="105"/>
        <end position="267"/>
    </location>
</feature>
<keyword evidence="3 7" id="KW-0547">Nucleotide-binding</keyword>
<feature type="short sequence motif" description="'HIGH' region" evidence="7">
    <location>
        <begin position="10"/>
        <end position="20"/>
    </location>
</feature>
<comment type="function">
    <text evidence="7">Catalyzes the attachment of glutamate to tRNA(Glu) in a two-step reaction: glutamate is first activated by ATP to form Glu-AMP and then transferred to the acceptor end of tRNA(Glu).</text>
</comment>
<dbReference type="PRINTS" id="PR00987">
    <property type="entry name" value="TRNASYNTHGLU"/>
</dbReference>
<evidence type="ECO:0000256" key="3">
    <source>
        <dbReference type="ARBA" id="ARBA00022741"/>
    </source>
</evidence>
<dbReference type="CDD" id="cd00808">
    <property type="entry name" value="GluRS_core"/>
    <property type="match status" value="1"/>
</dbReference>
<evidence type="ECO:0000256" key="5">
    <source>
        <dbReference type="ARBA" id="ARBA00022917"/>
    </source>
</evidence>
<dbReference type="GO" id="GO:0008270">
    <property type="term" value="F:zinc ion binding"/>
    <property type="evidence" value="ECO:0007669"/>
    <property type="project" value="InterPro"/>
</dbReference>
<comment type="similarity">
    <text evidence="1 7">Belongs to the class-I aminoacyl-tRNA synthetase family. Glutamate--tRNA ligase type 1 subfamily.</text>
</comment>
<evidence type="ECO:0000256" key="6">
    <source>
        <dbReference type="ARBA" id="ARBA00023146"/>
    </source>
</evidence>
<dbReference type="SUPFAM" id="SSF48163">
    <property type="entry name" value="An anticodon-binding domain of class I aminoacyl-tRNA synthetases"/>
    <property type="match status" value="1"/>
</dbReference>
<feature type="domain" description="Aminoacyl-tRNA synthetase class I anticodon-binding" evidence="10">
    <location>
        <begin position="293"/>
        <end position="407"/>
    </location>
</feature>
<dbReference type="GO" id="GO:0006424">
    <property type="term" value="P:glutamyl-tRNA aminoacylation"/>
    <property type="evidence" value="ECO:0007669"/>
    <property type="project" value="UniProtKB-UniRule"/>
</dbReference>
<keyword evidence="8" id="KW-1133">Transmembrane helix</keyword>
<keyword evidence="7" id="KW-0963">Cytoplasm</keyword>
<dbReference type="PANTHER" id="PTHR43311">
    <property type="entry name" value="GLUTAMATE--TRNA LIGASE"/>
    <property type="match status" value="1"/>
</dbReference>
<dbReference type="GO" id="GO:0005524">
    <property type="term" value="F:ATP binding"/>
    <property type="evidence" value="ECO:0007669"/>
    <property type="project" value="UniProtKB-UniRule"/>
</dbReference>
<keyword evidence="6 7" id="KW-0030">Aminoacyl-tRNA synthetase</keyword>
<accession>A0A1F8C1P3</accession>
<evidence type="ECO:0000313" key="12">
    <source>
        <dbReference type="Proteomes" id="UP000178429"/>
    </source>
</evidence>
<dbReference type="GO" id="GO:0000049">
    <property type="term" value="F:tRNA binding"/>
    <property type="evidence" value="ECO:0007669"/>
    <property type="project" value="InterPro"/>
</dbReference>
<evidence type="ECO:0000313" key="11">
    <source>
        <dbReference type="EMBL" id="OGM70243.1"/>
    </source>
</evidence>
<dbReference type="InterPro" id="IPR020751">
    <property type="entry name" value="aa-tRNA-synth_I_codon-bd_sub2"/>
</dbReference>
<evidence type="ECO:0000256" key="7">
    <source>
        <dbReference type="HAMAP-Rule" id="MF_00022"/>
    </source>
</evidence>
<sequence length="408" mass="47224">MPNVRTRIAPSPTGFAHVGTAYIALFNLAMARKNKGKFILRIEDTDKKREVEGGIKVIEEGLKWLGFTWDEFYRQSDRLDVYKKYAQRLLDEDKAYEEDGGIILRVPREYVSWQDLIRGEITFPKEEMKDFAIIKKDGFPTYNFAVVVDDIEMKISHVIRAEDHISNTPRQITVYQALGAALPEFGHMPLLRNADRSKISKRKNPVALSWYQQEGYLPEALVNFLCLLGWSHPEEKEIFSFDDFVKNLDLARVRKTGPIFDRDKLDWINGEYIREMKNEDLKAKIYDFFEGKYDKDLVEKLVPLVKTRIKTLKEFDSLCSFFLATSEVEVDRKLLGRNYKKHLAAAIAALEKNESLDKVPQKNGFKVGDFFMDLRIALTGQKITPPINESIEILGREESIKRLQKVLG</sequence>
<evidence type="ECO:0000259" key="10">
    <source>
        <dbReference type="Pfam" id="PF19269"/>
    </source>
</evidence>
<dbReference type="InterPro" id="IPR008925">
    <property type="entry name" value="aa_tRNA-synth_I_cd-bd_sf"/>
</dbReference>
<comment type="caution">
    <text evidence="7">Lacks conserved residue(s) required for the propagation of feature annotation.</text>
</comment>
<dbReference type="InterPro" id="IPR014729">
    <property type="entry name" value="Rossmann-like_a/b/a_fold"/>
</dbReference>
<evidence type="ECO:0000256" key="4">
    <source>
        <dbReference type="ARBA" id="ARBA00022840"/>
    </source>
</evidence>
<keyword evidence="5 7" id="KW-0648">Protein biosynthesis</keyword>
<dbReference type="STRING" id="1802525.A2975_04185"/>
<gene>
    <name evidence="7" type="primary">gltX</name>
    <name evidence="11" type="ORF">A2975_04185</name>
</gene>
<comment type="caution">
    <text evidence="11">The sequence shown here is derived from an EMBL/GenBank/DDBJ whole genome shotgun (WGS) entry which is preliminary data.</text>
</comment>
<dbReference type="HAMAP" id="MF_00022">
    <property type="entry name" value="Glu_tRNA_synth_type1"/>
    <property type="match status" value="1"/>
</dbReference>
<dbReference type="InterPro" id="IPR020061">
    <property type="entry name" value="Glu_tRNA_lig_a-bdl"/>
</dbReference>
<dbReference type="InterPro" id="IPR020058">
    <property type="entry name" value="Glu/Gln-tRNA-synth_Ib_cat-dom"/>
</dbReference>
<feature type="domain" description="Glutamyl/glutaminyl-tRNA synthetase class Ib catalytic" evidence="9">
    <location>
        <begin position="3"/>
        <end position="98"/>
    </location>
</feature>
<comment type="catalytic activity">
    <reaction evidence="7">
        <text>tRNA(Glu) + L-glutamate + ATP = L-glutamyl-tRNA(Glu) + AMP + diphosphate</text>
        <dbReference type="Rhea" id="RHEA:23540"/>
        <dbReference type="Rhea" id="RHEA-COMP:9663"/>
        <dbReference type="Rhea" id="RHEA-COMP:9680"/>
        <dbReference type="ChEBI" id="CHEBI:29985"/>
        <dbReference type="ChEBI" id="CHEBI:30616"/>
        <dbReference type="ChEBI" id="CHEBI:33019"/>
        <dbReference type="ChEBI" id="CHEBI:78442"/>
        <dbReference type="ChEBI" id="CHEBI:78520"/>
        <dbReference type="ChEBI" id="CHEBI:456215"/>
        <dbReference type="EC" id="6.1.1.17"/>
    </reaction>
</comment>
<dbReference type="GO" id="GO:0005829">
    <property type="term" value="C:cytosol"/>
    <property type="evidence" value="ECO:0007669"/>
    <property type="project" value="TreeGrafter"/>
</dbReference>
<dbReference type="Gene3D" id="3.90.800.10">
    <property type="entry name" value="Glutamyl-tRNA Synthetase, Domain 3"/>
    <property type="match status" value="1"/>
</dbReference>
<feature type="binding site" evidence="7">
    <location>
        <position position="201"/>
    </location>
    <ligand>
        <name>ATP</name>
        <dbReference type="ChEBI" id="CHEBI:30616"/>
    </ligand>
</feature>
<feature type="transmembrane region" description="Helical" evidence="8">
    <location>
        <begin position="12"/>
        <end position="31"/>
    </location>
</feature>
<dbReference type="InterPro" id="IPR004527">
    <property type="entry name" value="Glu-tRNA-ligase_bac/mito"/>
</dbReference>
<dbReference type="InterPro" id="IPR000924">
    <property type="entry name" value="Glu/Gln-tRNA-synth"/>
</dbReference>
<dbReference type="Gene3D" id="1.10.10.350">
    <property type="match status" value="1"/>
</dbReference>
<protein>
    <recommendedName>
        <fullName evidence="7">Glutamate--tRNA ligase</fullName>
        <ecNumber evidence="7">6.1.1.17</ecNumber>
    </recommendedName>
    <alternativeName>
        <fullName evidence="7">Glutamyl-tRNA synthetase</fullName>
        <shortName evidence="7">GluRS</shortName>
    </alternativeName>
</protein>
<dbReference type="Pfam" id="PF00749">
    <property type="entry name" value="tRNA-synt_1c"/>
    <property type="match status" value="2"/>
</dbReference>
<evidence type="ECO:0000256" key="1">
    <source>
        <dbReference type="ARBA" id="ARBA00007894"/>
    </source>
</evidence>
<evidence type="ECO:0000256" key="2">
    <source>
        <dbReference type="ARBA" id="ARBA00022598"/>
    </source>
</evidence>
<name>A0A1F8C1P3_9BACT</name>
<dbReference type="InterPro" id="IPR045462">
    <property type="entry name" value="aa-tRNA-synth_I_cd-bd"/>
</dbReference>
<dbReference type="Pfam" id="PF19269">
    <property type="entry name" value="Anticodon_2"/>
    <property type="match status" value="1"/>
</dbReference>
<proteinExistence type="inferred from homology"/>
<keyword evidence="8" id="KW-0812">Transmembrane</keyword>
<keyword evidence="2 7" id="KW-0436">Ligase</keyword>
<dbReference type="Proteomes" id="UP000178429">
    <property type="component" value="Unassembled WGS sequence"/>
</dbReference>
<evidence type="ECO:0000259" key="9">
    <source>
        <dbReference type="Pfam" id="PF00749"/>
    </source>
</evidence>
<dbReference type="InterPro" id="IPR049940">
    <property type="entry name" value="GluQ/Sye"/>
</dbReference>
<dbReference type="EC" id="6.1.1.17" evidence="7"/>
<keyword evidence="8" id="KW-0472">Membrane</keyword>
<organism evidence="11 12">
    <name type="scientific">Candidatus Woesebacteria bacterium RIFCSPLOWO2_01_FULL_44_14</name>
    <dbReference type="NCBI Taxonomy" id="1802525"/>
    <lineage>
        <taxon>Bacteria</taxon>
        <taxon>Candidatus Woeseibacteriota</taxon>
    </lineage>
</organism>
<comment type="subcellular location">
    <subcellularLocation>
        <location evidence="7">Cytoplasm</location>
    </subcellularLocation>
</comment>